<sequence>MTVALIVGTPFEFLNPTVDRIATCLLMLLIILVFIFLFILAHKIEKRTIKRIITGLICILAIPYLLNGICKIMIIDCPMWEDLSIYTNKDGEKVISQRRELIIHDYRDRRIIGDFGQFRISFDCDRRKLKGLWTEYNIQRNTTTIINFDEEYKENKK</sequence>
<keyword evidence="3" id="KW-1185">Reference proteome</keyword>
<reference evidence="2 3" key="1">
    <citation type="submission" date="2023-04" db="EMBL/GenBank/DDBJ databases">
        <title>Draft genome sequence of acteroides sedimenti strain YN3PY1.</title>
        <authorList>
            <person name="Yoshida N."/>
        </authorList>
    </citation>
    <scope>NUCLEOTIDE SEQUENCE [LARGE SCALE GENOMIC DNA]</scope>
    <source>
        <strain evidence="2 3">YN3PY1</strain>
    </source>
</reference>
<organism evidence="2 3">
    <name type="scientific">Bacteroides sedimenti</name>
    <dbReference type="NCBI Taxonomy" id="2136147"/>
    <lineage>
        <taxon>Bacteria</taxon>
        <taxon>Pseudomonadati</taxon>
        <taxon>Bacteroidota</taxon>
        <taxon>Bacteroidia</taxon>
        <taxon>Bacteroidales</taxon>
        <taxon>Bacteroidaceae</taxon>
        <taxon>Bacteroides</taxon>
    </lineage>
</organism>
<gene>
    <name evidence="2" type="ORF">BSYN_06630</name>
</gene>
<dbReference type="EMBL" id="AP028055">
    <property type="protein sequence ID" value="BEG98398.1"/>
    <property type="molecule type" value="Genomic_DNA"/>
</dbReference>
<keyword evidence="1" id="KW-1133">Transmembrane helix</keyword>
<evidence type="ECO:0000313" key="2">
    <source>
        <dbReference type="EMBL" id="BEG98398.1"/>
    </source>
</evidence>
<proteinExistence type="predicted"/>
<evidence type="ECO:0000256" key="1">
    <source>
        <dbReference type="SAM" id="Phobius"/>
    </source>
</evidence>
<keyword evidence="1" id="KW-0812">Transmembrane</keyword>
<evidence type="ECO:0000313" key="3">
    <source>
        <dbReference type="Proteomes" id="UP001496674"/>
    </source>
</evidence>
<protein>
    <submittedName>
        <fullName evidence="2">Uncharacterized protein</fullName>
    </submittedName>
</protein>
<keyword evidence="1" id="KW-0472">Membrane</keyword>
<name>A0ABN6Z7Q3_9BACE</name>
<feature type="transmembrane region" description="Helical" evidence="1">
    <location>
        <begin position="20"/>
        <end position="40"/>
    </location>
</feature>
<dbReference type="Proteomes" id="UP001496674">
    <property type="component" value="Chromosome"/>
</dbReference>
<feature type="transmembrane region" description="Helical" evidence="1">
    <location>
        <begin position="52"/>
        <end position="74"/>
    </location>
</feature>
<accession>A0ABN6Z7Q3</accession>